<comment type="caution">
    <text evidence="1">The sequence shown here is derived from an EMBL/GenBank/DDBJ whole genome shotgun (WGS) entry which is preliminary data.</text>
</comment>
<dbReference type="RefSeq" id="WP_193192435.1">
    <property type="nucleotide sequence ID" value="NZ_JACZFR010000028.1"/>
</dbReference>
<dbReference type="EMBL" id="JBHSVR010000001">
    <property type="protein sequence ID" value="MFC6632317.1"/>
    <property type="molecule type" value="Genomic_DNA"/>
</dbReference>
<gene>
    <name evidence="1" type="ORF">ACFQBM_03435</name>
</gene>
<protein>
    <submittedName>
        <fullName evidence="1">Uncharacterized protein</fullName>
    </submittedName>
</protein>
<sequence length="202" mass="22347">MSTITLVNESAELPRIAIYKKPIMRPSLQSVAWKIAEPPPGGEAVVTVPSDFKVFARYSKDPNNPEATRYTTNQIDFAELTANFVVTSVDSQDHQASGAETVQNFNELVLNEVHVENRYGMGVIGHIQQDDDDIYQPQVITPGAVLMEDIRSSLYLAVVSEFTYKGQRLVQAEISLTETEILEGQTAVITGSQWSGWDIEVA</sequence>
<proteinExistence type="predicted"/>
<accession>A0ABW1YL28</accession>
<evidence type="ECO:0000313" key="2">
    <source>
        <dbReference type="Proteomes" id="UP001596425"/>
    </source>
</evidence>
<keyword evidence="2" id="KW-1185">Reference proteome</keyword>
<name>A0ABW1YL28_9GAMM</name>
<dbReference type="Proteomes" id="UP001596425">
    <property type="component" value="Unassembled WGS sequence"/>
</dbReference>
<reference evidence="2" key="1">
    <citation type="journal article" date="2019" name="Int. J. Syst. Evol. Microbiol.">
        <title>The Global Catalogue of Microorganisms (GCM) 10K type strain sequencing project: providing services to taxonomists for standard genome sequencing and annotation.</title>
        <authorList>
            <consortium name="The Broad Institute Genomics Platform"/>
            <consortium name="The Broad Institute Genome Sequencing Center for Infectious Disease"/>
            <person name="Wu L."/>
            <person name="Ma J."/>
        </authorList>
    </citation>
    <scope>NUCLEOTIDE SEQUENCE [LARGE SCALE GENOMIC DNA]</scope>
    <source>
        <strain evidence="2">CGMCC 1.13718</strain>
    </source>
</reference>
<organism evidence="1 2">
    <name type="scientific">Microbulbifer taiwanensis</name>
    <dbReference type="NCBI Taxonomy" id="986746"/>
    <lineage>
        <taxon>Bacteria</taxon>
        <taxon>Pseudomonadati</taxon>
        <taxon>Pseudomonadota</taxon>
        <taxon>Gammaproteobacteria</taxon>
        <taxon>Cellvibrionales</taxon>
        <taxon>Microbulbiferaceae</taxon>
        <taxon>Microbulbifer</taxon>
    </lineage>
</organism>
<evidence type="ECO:0000313" key="1">
    <source>
        <dbReference type="EMBL" id="MFC6632317.1"/>
    </source>
</evidence>